<proteinExistence type="predicted"/>
<organism evidence="1">
    <name type="scientific">viral metagenome</name>
    <dbReference type="NCBI Taxonomy" id="1070528"/>
    <lineage>
        <taxon>unclassified sequences</taxon>
        <taxon>metagenomes</taxon>
        <taxon>organismal metagenomes</taxon>
    </lineage>
</organism>
<protein>
    <submittedName>
        <fullName evidence="1">Uncharacterized protein</fullName>
    </submittedName>
</protein>
<sequence>MRKINWQVLAAVLVFLFVGMDAWAVRDNIRREYTEKQTFEADVEFVVAPSLTLGVKSDTISEMTSGSGVTVDGVKLKDGDVYTDVIYEETAATGVTVDGVKLKDSAVYTDTITEKTAATGVTADGVLLKDGSVVCADGGTVEADAVNEATAATGVTVDGVLIKDGGVVLADGAVIEADTVNEATAATGVTVDGVLVKDGGAVFADGAVIEVDTVNEATDATGVTADGVLLKDGGIVCADAATLEVDTVNEATAATGVTIDGVLVKDGGVVLADAATLEVDTINEATAANGVSIDGVTLKDGVVTGSVTGAVTGAASTNTTQGNGLIVYLGNGLLQIGTLTISATPEQFKTTTTAYYRASGIQFNKTATDSLTFSAADTINVGTAAGDYYGIWLVQIDAAGTVSTKSPAADQVYTSSALAIAALPAVDAGNVALGYIVVQAKTDLSWTANTDDMTAASDCAAVTFVDATVLALPASI</sequence>
<evidence type="ECO:0000313" key="1">
    <source>
        <dbReference type="EMBL" id="QJA85261.1"/>
    </source>
</evidence>
<accession>A0A6M3KUK9</accession>
<reference evidence="1" key="1">
    <citation type="submission" date="2020-03" db="EMBL/GenBank/DDBJ databases">
        <title>The deep terrestrial virosphere.</title>
        <authorList>
            <person name="Holmfeldt K."/>
            <person name="Nilsson E."/>
            <person name="Simone D."/>
            <person name="Lopez-Fernandez M."/>
            <person name="Wu X."/>
            <person name="de Brujin I."/>
            <person name="Lundin D."/>
            <person name="Andersson A."/>
            <person name="Bertilsson S."/>
            <person name="Dopson M."/>
        </authorList>
    </citation>
    <scope>NUCLEOTIDE SEQUENCE</scope>
    <source>
        <strain evidence="1">MM415B02238</strain>
    </source>
</reference>
<dbReference type="EMBL" id="MT142564">
    <property type="protein sequence ID" value="QJA85261.1"/>
    <property type="molecule type" value="Genomic_DNA"/>
</dbReference>
<dbReference type="AlphaFoldDB" id="A0A6M3KUK9"/>
<gene>
    <name evidence="1" type="ORF">MM415B02238_0009</name>
</gene>
<name>A0A6M3KUK9_9ZZZZ</name>